<proteinExistence type="predicted"/>
<evidence type="ECO:0000313" key="3">
    <source>
        <dbReference type="Proteomes" id="UP000645828"/>
    </source>
</evidence>
<gene>
    <name evidence="2" type="ORF">NYPRO_LOCUS18566</name>
</gene>
<evidence type="ECO:0000256" key="1">
    <source>
        <dbReference type="SAM" id="MobiDB-lite"/>
    </source>
</evidence>
<keyword evidence="3" id="KW-1185">Reference proteome</keyword>
<reference evidence="2" key="1">
    <citation type="submission" date="2020-12" db="EMBL/GenBank/DDBJ databases">
        <authorList>
            <consortium name="Molecular Ecology Group"/>
        </authorList>
    </citation>
    <scope>NUCLEOTIDE SEQUENCE</scope>
    <source>
        <strain evidence="2">TBG_1078</strain>
    </source>
</reference>
<dbReference type="AlphaFoldDB" id="A0A811ZAP0"/>
<evidence type="ECO:0000313" key="2">
    <source>
        <dbReference type="EMBL" id="CAD7685773.1"/>
    </source>
</evidence>
<accession>A0A811ZAP0</accession>
<feature type="region of interest" description="Disordered" evidence="1">
    <location>
        <begin position="135"/>
        <end position="161"/>
    </location>
</feature>
<sequence length="204" mass="23013">MRRSRQQNTVWDRGLVPCLNSVRYNKKNTTDRATYEQTRLFLTVLEAGSSRSRNWLHKLDDHSLILCFTLHGSVDVFPTTSPAVFDLQSITMKDSISGQALLLTRYFSCELFGPPTEGIWGFLPIREEMSFSNGKAGKHMHRQPPTVLETPTPPVVEKSGPRHSLEETKCLHLPHLLFRTCPSCILLPVGTPLPFLGLIVRVGM</sequence>
<dbReference type="EMBL" id="CAJHUB010000760">
    <property type="protein sequence ID" value="CAD7685773.1"/>
    <property type="molecule type" value="Genomic_DNA"/>
</dbReference>
<protein>
    <submittedName>
        <fullName evidence="2">(raccoon dog) hypothetical protein</fullName>
    </submittedName>
</protein>
<comment type="caution">
    <text evidence="2">The sequence shown here is derived from an EMBL/GenBank/DDBJ whole genome shotgun (WGS) entry which is preliminary data.</text>
</comment>
<dbReference type="Proteomes" id="UP000645828">
    <property type="component" value="Unassembled WGS sequence"/>
</dbReference>
<organism evidence="2 3">
    <name type="scientific">Nyctereutes procyonoides</name>
    <name type="common">Raccoon dog</name>
    <name type="synonym">Canis procyonoides</name>
    <dbReference type="NCBI Taxonomy" id="34880"/>
    <lineage>
        <taxon>Eukaryota</taxon>
        <taxon>Metazoa</taxon>
        <taxon>Chordata</taxon>
        <taxon>Craniata</taxon>
        <taxon>Vertebrata</taxon>
        <taxon>Euteleostomi</taxon>
        <taxon>Mammalia</taxon>
        <taxon>Eutheria</taxon>
        <taxon>Laurasiatheria</taxon>
        <taxon>Carnivora</taxon>
        <taxon>Caniformia</taxon>
        <taxon>Canidae</taxon>
        <taxon>Nyctereutes</taxon>
    </lineage>
</organism>
<name>A0A811ZAP0_NYCPR</name>